<gene>
    <name evidence="12 13" type="primary">mch</name>
    <name evidence="13" type="ORF">TBK1r_12050</name>
</gene>
<dbReference type="Gene3D" id="3.10.340.11">
    <property type="entry name" value="Methenyltetrahydromethanopterin Cyclohydrolase, Chain A, domain 1"/>
    <property type="match status" value="1"/>
</dbReference>
<dbReference type="InterPro" id="IPR003209">
    <property type="entry name" value="METHMP_CycHdrlase"/>
</dbReference>
<dbReference type="NCBIfam" id="TIGR03120">
    <property type="entry name" value="one_C_mch"/>
    <property type="match status" value="1"/>
</dbReference>
<keyword evidence="9 12" id="KW-0378">Hydrolase</keyword>
<evidence type="ECO:0000256" key="5">
    <source>
        <dbReference type="ARBA" id="ARBA00012765"/>
    </source>
</evidence>
<accession>A0ABX5XJX2</accession>
<evidence type="ECO:0000256" key="2">
    <source>
        <dbReference type="ARBA" id="ARBA00004496"/>
    </source>
</evidence>
<name>A0ABX5XJX2_9BACT</name>
<protein>
    <recommendedName>
        <fullName evidence="6 12">Methenyltetrahydromethanopterin cyclohydrolase</fullName>
        <ecNumber evidence="5 12">3.5.4.27</ecNumber>
    </recommendedName>
    <alternativeName>
        <fullName evidence="10 12">Methenyl-H4MPT cyclohydrolase</fullName>
    </alternativeName>
</protein>
<comment type="subcellular location">
    <subcellularLocation>
        <location evidence="2 12">Cytoplasm</location>
    </subcellularLocation>
</comment>
<dbReference type="Proteomes" id="UP000318081">
    <property type="component" value="Chromosome"/>
</dbReference>
<dbReference type="HAMAP" id="MF_00486">
    <property type="entry name" value="McH"/>
    <property type="match status" value="1"/>
</dbReference>
<evidence type="ECO:0000256" key="12">
    <source>
        <dbReference type="HAMAP-Rule" id="MF_00486"/>
    </source>
</evidence>
<keyword evidence="8 12" id="KW-0554">One-carbon metabolism</keyword>
<evidence type="ECO:0000256" key="7">
    <source>
        <dbReference type="ARBA" id="ARBA00022490"/>
    </source>
</evidence>
<evidence type="ECO:0000256" key="3">
    <source>
        <dbReference type="ARBA" id="ARBA00005087"/>
    </source>
</evidence>
<evidence type="ECO:0000313" key="13">
    <source>
        <dbReference type="EMBL" id="QDV82278.1"/>
    </source>
</evidence>
<comment type="function">
    <text evidence="1 12">Catalyzes the hydrolysis of methenyl-H(4)MPT(+) to 5-formyl-H(4)MPT.</text>
</comment>
<keyword evidence="14" id="KW-1185">Reference proteome</keyword>
<evidence type="ECO:0000256" key="6">
    <source>
        <dbReference type="ARBA" id="ARBA00020597"/>
    </source>
</evidence>
<organism evidence="13 14">
    <name type="scientific">Stieleria magnilauensis</name>
    <dbReference type="NCBI Taxonomy" id="2527963"/>
    <lineage>
        <taxon>Bacteria</taxon>
        <taxon>Pseudomonadati</taxon>
        <taxon>Planctomycetota</taxon>
        <taxon>Planctomycetia</taxon>
        <taxon>Pirellulales</taxon>
        <taxon>Pirellulaceae</taxon>
        <taxon>Stieleria</taxon>
    </lineage>
</organism>
<evidence type="ECO:0000256" key="4">
    <source>
        <dbReference type="ARBA" id="ARBA00006902"/>
    </source>
</evidence>
<dbReference type="GO" id="GO:0018759">
    <property type="term" value="F:methenyltetrahydromethanopterin cyclohydrolase activity"/>
    <property type="evidence" value="ECO:0007669"/>
    <property type="project" value="UniProtKB-EC"/>
</dbReference>
<dbReference type="EMBL" id="CP036432">
    <property type="protein sequence ID" value="QDV82278.1"/>
    <property type="molecule type" value="Genomic_DNA"/>
</dbReference>
<keyword evidence="7 12" id="KW-0963">Cytoplasm</keyword>
<dbReference type="Gene3D" id="3.30.1030.10">
    <property type="entry name" value="Methenyltetrahydromethanopterin Cyclohydrolase, Chain A, domain 2"/>
    <property type="match status" value="1"/>
</dbReference>
<evidence type="ECO:0000256" key="8">
    <source>
        <dbReference type="ARBA" id="ARBA00022563"/>
    </source>
</evidence>
<dbReference type="Pfam" id="PF02289">
    <property type="entry name" value="MCH"/>
    <property type="match status" value="1"/>
</dbReference>
<comment type="pathway">
    <text evidence="3 12">One-carbon metabolism; formaldehyde degradation; formate from formaldehyde (H(4)MPT route): step 3/5.</text>
</comment>
<dbReference type="SUPFAM" id="SSF56199">
    <property type="entry name" value="Methenyltetrahydromethanopterin cyclohydrolase"/>
    <property type="match status" value="1"/>
</dbReference>
<comment type="catalytic activity">
    <reaction evidence="11 12">
        <text>5,10-methenyl-5,6,7,8-tetrahydromethanopterin + H2O = N(5)-formyl-5,6,7,8-tetrahydromethanopterin + H(+)</text>
        <dbReference type="Rhea" id="RHEA:19053"/>
        <dbReference type="ChEBI" id="CHEBI:15377"/>
        <dbReference type="ChEBI" id="CHEBI:15378"/>
        <dbReference type="ChEBI" id="CHEBI:58018"/>
        <dbReference type="ChEBI" id="CHEBI:58337"/>
        <dbReference type="EC" id="3.5.4.27"/>
    </reaction>
</comment>
<sequence length="368" mass="39175">MEDAVLTVAALVLASSCQVPSRPTWKPRWSEDFVNRVPPVPRSADRCFLPMDYSPNQAAAEIWDGLRSAPLARVQLHRIAEATVLDFGVESPGSIRAGVLLARACMGGLGQVSVVPCDRASYGVANAVFVETDAPRVGCLGCQYAGWPVQSDDYFAMGSGPMRLLRGKEKMLIQQELGDEGSDSACGILESDKLPTVSAIEMIAGDCGVAPKSVTVGVASSTSIAGSIQIVARSVETAMHKLDDLEFDVRSVISATGSAPLPPPAERGKMIAGIGRTNDAMLYGATVSLWVDCPDESIEAILDKIPSSASPDHGRPFAEIFAQYNHDFYAVDPSLFSPAVVSIHNLRTGRTFTSGRIVTEILRESFGT</sequence>
<dbReference type="EC" id="3.5.4.27" evidence="5 12"/>
<proteinExistence type="inferred from homology"/>
<evidence type="ECO:0000256" key="1">
    <source>
        <dbReference type="ARBA" id="ARBA00004058"/>
    </source>
</evidence>
<evidence type="ECO:0000313" key="14">
    <source>
        <dbReference type="Proteomes" id="UP000318081"/>
    </source>
</evidence>
<reference evidence="13 14" key="1">
    <citation type="submission" date="2019-02" db="EMBL/GenBank/DDBJ databases">
        <title>Deep-cultivation of Planctomycetes and their phenomic and genomic characterization uncovers novel biology.</title>
        <authorList>
            <person name="Wiegand S."/>
            <person name="Jogler M."/>
            <person name="Boedeker C."/>
            <person name="Pinto D."/>
            <person name="Vollmers J."/>
            <person name="Rivas-Marin E."/>
            <person name="Kohn T."/>
            <person name="Peeters S.H."/>
            <person name="Heuer A."/>
            <person name="Rast P."/>
            <person name="Oberbeckmann S."/>
            <person name="Bunk B."/>
            <person name="Jeske O."/>
            <person name="Meyerdierks A."/>
            <person name="Storesund J.E."/>
            <person name="Kallscheuer N."/>
            <person name="Luecker S."/>
            <person name="Lage O.M."/>
            <person name="Pohl T."/>
            <person name="Merkel B.J."/>
            <person name="Hornburger P."/>
            <person name="Mueller R.-W."/>
            <person name="Bruemmer F."/>
            <person name="Labrenz M."/>
            <person name="Spormann A.M."/>
            <person name="Op den Camp H."/>
            <person name="Overmann J."/>
            <person name="Amann R."/>
            <person name="Jetten M.S.M."/>
            <person name="Mascher T."/>
            <person name="Medema M.H."/>
            <person name="Devos D.P."/>
            <person name="Kaster A.-K."/>
            <person name="Ovreas L."/>
            <person name="Rohde M."/>
            <person name="Galperin M.Y."/>
            <person name="Jogler C."/>
        </authorList>
    </citation>
    <scope>NUCLEOTIDE SEQUENCE [LARGE SCALE GENOMIC DNA]</scope>
    <source>
        <strain evidence="13 14">TBK1r</strain>
    </source>
</reference>
<evidence type="ECO:0000256" key="10">
    <source>
        <dbReference type="ARBA" id="ARBA00030468"/>
    </source>
</evidence>
<evidence type="ECO:0000256" key="9">
    <source>
        <dbReference type="ARBA" id="ARBA00022801"/>
    </source>
</evidence>
<evidence type="ECO:0000256" key="11">
    <source>
        <dbReference type="ARBA" id="ARBA00048684"/>
    </source>
</evidence>
<comment type="similarity">
    <text evidence="4 12">Belongs to the MCH family.</text>
</comment>